<proteinExistence type="predicted"/>
<dbReference type="OrthoDB" id="3394845at2"/>
<dbReference type="Gene3D" id="3.30.460.40">
    <property type="match status" value="1"/>
</dbReference>
<sequence>MTVPPNPSFSVATGTGNRDDAHRRQLREALRCAASALKEHGPRFALAGSYALWAYGAPEPTHDVDIVVAEADAPAAATTLAKAGFGIEHPPEDWLFKAHNGAAVVDVLHRLNGVPVAPDIMDTAKDLVVLAITMPVLRPTNVFIQKLRALDERNCNFATLLPAARAIREQLDWDHIEAQTSGNDFAAAFLTLAKRLRLPA</sequence>
<gene>
    <name evidence="2" type="ORF">MB901379_04590</name>
</gene>
<reference evidence="3" key="1">
    <citation type="submission" date="2018-02" db="EMBL/GenBank/DDBJ databases">
        <authorList>
            <person name="Seth-Smith MB H."/>
            <person name="Seth-Smith H."/>
        </authorList>
    </citation>
    <scope>NUCLEOTIDE SEQUENCE [LARGE SCALE GENOMIC DNA]</scope>
</reference>
<dbReference type="RefSeq" id="WP_158018577.1">
    <property type="nucleotide sequence ID" value="NZ_CBCSKE010000003.1"/>
</dbReference>
<dbReference type="InterPro" id="IPR018700">
    <property type="entry name" value="DUF2204"/>
</dbReference>
<dbReference type="InterPro" id="IPR043519">
    <property type="entry name" value="NT_sf"/>
</dbReference>
<evidence type="ECO:0000313" key="2">
    <source>
        <dbReference type="EMBL" id="VDM90978.1"/>
    </source>
</evidence>
<dbReference type="Proteomes" id="UP000269998">
    <property type="component" value="Chromosome"/>
</dbReference>
<dbReference type="KEGG" id="mbai:MB901379_04590"/>
<evidence type="ECO:0008006" key="4">
    <source>
        <dbReference type="Google" id="ProtNLM"/>
    </source>
</evidence>
<keyword evidence="3" id="KW-1185">Reference proteome</keyword>
<dbReference type="AlphaFoldDB" id="A0A3S4CFD3"/>
<evidence type="ECO:0000256" key="1">
    <source>
        <dbReference type="SAM" id="MobiDB-lite"/>
    </source>
</evidence>
<evidence type="ECO:0000313" key="3">
    <source>
        <dbReference type="Proteomes" id="UP000269998"/>
    </source>
</evidence>
<dbReference type="SUPFAM" id="SSF81301">
    <property type="entry name" value="Nucleotidyltransferase"/>
    <property type="match status" value="1"/>
</dbReference>
<name>A0A3S4CFD3_9MYCO</name>
<feature type="region of interest" description="Disordered" evidence="1">
    <location>
        <begin position="1"/>
        <end position="21"/>
    </location>
</feature>
<dbReference type="EMBL" id="LR130759">
    <property type="protein sequence ID" value="VDM90978.1"/>
    <property type="molecule type" value="Genomic_DNA"/>
</dbReference>
<dbReference type="Pfam" id="PF09970">
    <property type="entry name" value="DUF2204"/>
    <property type="match status" value="1"/>
</dbReference>
<accession>A0A3S4CFD3</accession>
<organism evidence="2 3">
    <name type="scientific">Mycobacterium basiliense</name>
    <dbReference type="NCBI Taxonomy" id="2094119"/>
    <lineage>
        <taxon>Bacteria</taxon>
        <taxon>Bacillati</taxon>
        <taxon>Actinomycetota</taxon>
        <taxon>Actinomycetes</taxon>
        <taxon>Mycobacteriales</taxon>
        <taxon>Mycobacteriaceae</taxon>
        <taxon>Mycobacterium</taxon>
    </lineage>
</organism>
<protein>
    <recommendedName>
        <fullName evidence="4">Nucleotidyltransferase</fullName>
    </recommendedName>
</protein>